<keyword evidence="3" id="KW-1185">Reference proteome</keyword>
<dbReference type="AlphaFoldDB" id="A0A841FUD2"/>
<feature type="transmembrane region" description="Helical" evidence="1">
    <location>
        <begin position="158"/>
        <end position="177"/>
    </location>
</feature>
<accession>A0A841FUD2</accession>
<comment type="caution">
    <text evidence="2">The sequence shown here is derived from an EMBL/GenBank/DDBJ whole genome shotgun (WGS) entry which is preliminary data.</text>
</comment>
<name>A0A841FUD2_9ACTN</name>
<feature type="transmembrane region" description="Helical" evidence="1">
    <location>
        <begin position="21"/>
        <end position="46"/>
    </location>
</feature>
<evidence type="ECO:0000313" key="3">
    <source>
        <dbReference type="Proteomes" id="UP000548476"/>
    </source>
</evidence>
<keyword evidence="1" id="KW-1133">Transmembrane helix</keyword>
<evidence type="ECO:0000313" key="2">
    <source>
        <dbReference type="EMBL" id="MBB6039965.1"/>
    </source>
</evidence>
<protein>
    <submittedName>
        <fullName evidence="2">Uncharacterized protein</fullName>
    </submittedName>
</protein>
<organism evidence="2 3">
    <name type="scientific">Phytomonospora endophytica</name>
    <dbReference type="NCBI Taxonomy" id="714109"/>
    <lineage>
        <taxon>Bacteria</taxon>
        <taxon>Bacillati</taxon>
        <taxon>Actinomycetota</taxon>
        <taxon>Actinomycetes</taxon>
        <taxon>Micromonosporales</taxon>
        <taxon>Micromonosporaceae</taxon>
        <taxon>Phytomonospora</taxon>
    </lineage>
</organism>
<feature type="transmembrane region" description="Helical" evidence="1">
    <location>
        <begin position="66"/>
        <end position="89"/>
    </location>
</feature>
<dbReference type="RefSeq" id="WP_184793040.1">
    <property type="nucleotide sequence ID" value="NZ_BONT01000080.1"/>
</dbReference>
<dbReference type="EMBL" id="JACHGT010000028">
    <property type="protein sequence ID" value="MBB6039965.1"/>
    <property type="molecule type" value="Genomic_DNA"/>
</dbReference>
<keyword evidence="1" id="KW-0812">Transmembrane</keyword>
<keyword evidence="1" id="KW-0472">Membrane</keyword>
<dbReference type="Proteomes" id="UP000548476">
    <property type="component" value="Unassembled WGS sequence"/>
</dbReference>
<gene>
    <name evidence="2" type="ORF">HNR73_007864</name>
</gene>
<feature type="transmembrane region" description="Helical" evidence="1">
    <location>
        <begin position="101"/>
        <end position="119"/>
    </location>
</feature>
<proteinExistence type="predicted"/>
<sequence>MTGAPVGGFGVPEAPRPPARLLGVAAAFVYTVAALAAVWAVMGLAGTTGLADALTADGAAGGRFTVQIWLTLLSASLTALLYAVATALAARALLGGGAMGYWWSIGLVAVNLAVTVYGVSTDGVQQQLVALTAETGSHSADLEHVVAALPGWYATYTVAHNTAAVLIGTIALVLLFLPASLEHTSRRPPPGTGGGGFEVPR</sequence>
<evidence type="ECO:0000256" key="1">
    <source>
        <dbReference type="SAM" id="Phobius"/>
    </source>
</evidence>
<reference evidence="2 3" key="1">
    <citation type="submission" date="2020-08" db="EMBL/GenBank/DDBJ databases">
        <title>Genomic Encyclopedia of Type Strains, Phase IV (KMG-IV): sequencing the most valuable type-strain genomes for metagenomic binning, comparative biology and taxonomic classification.</title>
        <authorList>
            <person name="Goeker M."/>
        </authorList>
    </citation>
    <scope>NUCLEOTIDE SEQUENCE [LARGE SCALE GENOMIC DNA]</scope>
    <source>
        <strain evidence="2 3">YIM 65646</strain>
    </source>
</reference>